<name>A0A2P2N4N4_RHIMU</name>
<dbReference type="AlphaFoldDB" id="A0A2P2N4N4"/>
<dbReference type="EMBL" id="GGEC01056936">
    <property type="protein sequence ID" value="MBX37420.1"/>
    <property type="molecule type" value="Transcribed_RNA"/>
</dbReference>
<proteinExistence type="predicted"/>
<protein>
    <submittedName>
        <fullName evidence="1">Uncharacterized protein</fullName>
    </submittedName>
</protein>
<reference evidence="1" key="1">
    <citation type="submission" date="2018-02" db="EMBL/GenBank/DDBJ databases">
        <title>Rhizophora mucronata_Transcriptome.</title>
        <authorList>
            <person name="Meera S.P."/>
            <person name="Sreeshan A."/>
            <person name="Augustine A."/>
        </authorList>
    </citation>
    <scope>NUCLEOTIDE SEQUENCE</scope>
    <source>
        <tissue evidence="1">Leaf</tissue>
    </source>
</reference>
<evidence type="ECO:0000313" key="1">
    <source>
        <dbReference type="EMBL" id="MBX37420.1"/>
    </source>
</evidence>
<organism evidence="1">
    <name type="scientific">Rhizophora mucronata</name>
    <name type="common">Asiatic mangrove</name>
    <dbReference type="NCBI Taxonomy" id="61149"/>
    <lineage>
        <taxon>Eukaryota</taxon>
        <taxon>Viridiplantae</taxon>
        <taxon>Streptophyta</taxon>
        <taxon>Embryophyta</taxon>
        <taxon>Tracheophyta</taxon>
        <taxon>Spermatophyta</taxon>
        <taxon>Magnoliopsida</taxon>
        <taxon>eudicotyledons</taxon>
        <taxon>Gunneridae</taxon>
        <taxon>Pentapetalae</taxon>
        <taxon>rosids</taxon>
        <taxon>fabids</taxon>
        <taxon>Malpighiales</taxon>
        <taxon>Rhizophoraceae</taxon>
        <taxon>Rhizophora</taxon>
    </lineage>
</organism>
<accession>A0A2P2N4N4</accession>
<sequence>MHCFPANHREAFRDLNPSKANMSHTQTCYFDPYNTFRLPSISKIIKNISFY</sequence>